<comment type="similarity">
    <text evidence="2 7">Belongs to the acyl-CoA dehydrogenase family.</text>
</comment>
<dbReference type="Gene3D" id="1.10.540.10">
    <property type="entry name" value="Acyl-CoA dehydrogenase/oxidase, N-terminal domain"/>
    <property type="match status" value="1"/>
</dbReference>
<protein>
    <recommendedName>
        <fullName evidence="3">Medium-chain specific acyl-CoA dehydrogenase, mitochondrial</fullName>
    </recommendedName>
</protein>
<feature type="compositionally biased region" description="Basic and acidic residues" evidence="8">
    <location>
        <begin position="157"/>
        <end position="178"/>
    </location>
</feature>
<dbReference type="RefSeq" id="XP_043188011.1">
    <property type="nucleotide sequence ID" value="XM_043322188.1"/>
</dbReference>
<dbReference type="PANTHER" id="PTHR48083:SF2">
    <property type="entry name" value="MEDIUM-CHAIN SPECIFIC ACYL-COA DEHYDROGENASE, MITOCHONDRIAL"/>
    <property type="match status" value="1"/>
</dbReference>
<evidence type="ECO:0000259" key="11">
    <source>
        <dbReference type="Pfam" id="PF02770"/>
    </source>
</evidence>
<dbReference type="InterPro" id="IPR009075">
    <property type="entry name" value="AcylCo_DH/oxidase_C"/>
</dbReference>
<evidence type="ECO:0000259" key="12">
    <source>
        <dbReference type="Pfam" id="PF02771"/>
    </source>
</evidence>
<dbReference type="InterPro" id="IPR009100">
    <property type="entry name" value="AcylCoA_DH/oxidase_NM_dom_sf"/>
</dbReference>
<dbReference type="Pfam" id="PF02771">
    <property type="entry name" value="Acyl-CoA_dh_N"/>
    <property type="match status" value="1"/>
</dbReference>
<dbReference type="Pfam" id="PF00808">
    <property type="entry name" value="CBFD_NFYB_HMF"/>
    <property type="match status" value="1"/>
</dbReference>
<keyword evidence="6 7" id="KW-0560">Oxidoreductase</keyword>
<evidence type="ECO:0000256" key="6">
    <source>
        <dbReference type="ARBA" id="ARBA00023002"/>
    </source>
</evidence>
<organism evidence="13 14">
    <name type="scientific">Rhizoctonia solani</name>
    <dbReference type="NCBI Taxonomy" id="456999"/>
    <lineage>
        <taxon>Eukaryota</taxon>
        <taxon>Fungi</taxon>
        <taxon>Dikarya</taxon>
        <taxon>Basidiomycota</taxon>
        <taxon>Agaricomycotina</taxon>
        <taxon>Agaricomycetes</taxon>
        <taxon>Cantharellales</taxon>
        <taxon>Ceratobasidiaceae</taxon>
        <taxon>Rhizoctonia</taxon>
    </lineage>
</organism>
<evidence type="ECO:0000256" key="1">
    <source>
        <dbReference type="ARBA" id="ARBA00001974"/>
    </source>
</evidence>
<dbReference type="Gene3D" id="2.40.110.10">
    <property type="entry name" value="Butyryl-CoA Dehydrogenase, subunit A, domain 2"/>
    <property type="match status" value="2"/>
</dbReference>
<dbReference type="InterPro" id="IPR009072">
    <property type="entry name" value="Histone-fold"/>
</dbReference>
<feature type="domain" description="Acyl-CoA oxidase/dehydrogenase middle" evidence="11">
    <location>
        <begin position="334"/>
        <end position="410"/>
    </location>
</feature>
<feature type="region of interest" description="Disordered" evidence="8">
    <location>
        <begin position="150"/>
        <end position="183"/>
    </location>
</feature>
<dbReference type="InterPro" id="IPR046373">
    <property type="entry name" value="Acyl-CoA_Oxase/DH_mid-dom_sf"/>
</dbReference>
<accession>A0A8H8T450</accession>
<dbReference type="FunFam" id="1.10.540.10:FF:000010">
    <property type="entry name" value="Medium-chain specific acyl-CoA dehydrogenase, mitochondrial"/>
    <property type="match status" value="1"/>
</dbReference>
<evidence type="ECO:0000256" key="2">
    <source>
        <dbReference type="ARBA" id="ARBA00009347"/>
    </source>
</evidence>
<keyword evidence="5 7" id="KW-0274">FAD</keyword>
<dbReference type="PRINTS" id="PR00615">
    <property type="entry name" value="CCAATSUBUNTA"/>
</dbReference>
<dbReference type="KEGG" id="rsx:RhiXN_02369"/>
<evidence type="ECO:0000256" key="7">
    <source>
        <dbReference type="RuleBase" id="RU362125"/>
    </source>
</evidence>
<keyword evidence="4 7" id="KW-0285">Flavoprotein</keyword>
<evidence type="ECO:0000256" key="5">
    <source>
        <dbReference type="ARBA" id="ARBA00022827"/>
    </source>
</evidence>
<dbReference type="SUPFAM" id="SSF47203">
    <property type="entry name" value="Acyl-CoA dehydrogenase C-terminal domain-like"/>
    <property type="match status" value="1"/>
</dbReference>
<dbReference type="EMBL" id="CP059673">
    <property type="protein sequence ID" value="QRW27774.1"/>
    <property type="molecule type" value="Genomic_DNA"/>
</dbReference>
<dbReference type="InterPro" id="IPR013786">
    <property type="entry name" value="AcylCoA_DH/ox_N"/>
</dbReference>
<dbReference type="GO" id="GO:0046982">
    <property type="term" value="F:protein heterodimerization activity"/>
    <property type="evidence" value="ECO:0007669"/>
    <property type="project" value="InterPro"/>
</dbReference>
<evidence type="ECO:0000256" key="8">
    <source>
        <dbReference type="SAM" id="MobiDB-lite"/>
    </source>
</evidence>
<dbReference type="SUPFAM" id="SSF56645">
    <property type="entry name" value="Acyl-CoA dehydrogenase NM domain-like"/>
    <property type="match status" value="1"/>
</dbReference>
<dbReference type="InterPro" id="IPR050741">
    <property type="entry name" value="Acyl-CoA_dehydrogenase"/>
</dbReference>
<dbReference type="PROSITE" id="PS00073">
    <property type="entry name" value="ACYL_COA_DH_2"/>
    <property type="match status" value="1"/>
</dbReference>
<dbReference type="CDD" id="cd22907">
    <property type="entry name" value="HFD_NFYB"/>
    <property type="match status" value="1"/>
</dbReference>
<evidence type="ECO:0000313" key="13">
    <source>
        <dbReference type="EMBL" id="QRW27774.1"/>
    </source>
</evidence>
<dbReference type="InterPro" id="IPR003958">
    <property type="entry name" value="CBFA_NFYB_domain"/>
</dbReference>
<dbReference type="InterPro" id="IPR037069">
    <property type="entry name" value="AcylCoA_DH/ox_N_sf"/>
</dbReference>
<name>A0A8H8T450_9AGAM</name>
<evidence type="ECO:0000259" key="9">
    <source>
        <dbReference type="Pfam" id="PF00441"/>
    </source>
</evidence>
<dbReference type="GO" id="GO:0050660">
    <property type="term" value="F:flavin adenine dinucleotide binding"/>
    <property type="evidence" value="ECO:0007669"/>
    <property type="project" value="InterPro"/>
</dbReference>
<reference evidence="13" key="1">
    <citation type="submission" date="2020-05" db="EMBL/GenBank/DDBJ databases">
        <title>Evolutionary and genomic comparisons of hybrid uninucleate and nonhybrid Rhizoctonia fungi.</title>
        <authorList>
            <person name="Li C."/>
            <person name="Chen X."/>
        </authorList>
    </citation>
    <scope>NUCLEOTIDE SEQUENCE</scope>
    <source>
        <strain evidence="13">AG-1 IA</strain>
    </source>
</reference>
<gene>
    <name evidence="13" type="ORF">RhiXN_02369</name>
</gene>
<dbReference type="Pfam" id="PF00441">
    <property type="entry name" value="Acyl-CoA_dh_1"/>
    <property type="match status" value="1"/>
</dbReference>
<dbReference type="InterPro" id="IPR036250">
    <property type="entry name" value="AcylCo_DH-like_C"/>
</dbReference>
<dbReference type="GeneID" id="67024651"/>
<sequence length="571" mass="62146">MSMSGAGPSQPANIENSSGIMLIDPHNPHAPPEEPHNITEQEVGEYREQDRYLPVRIQQAPLRILPLSTPWSVQIANVARIMKAAIPENAKIAKDAKECLQDEAAEKCFMEKRKTIGGEDILYAMTSLGFDDYEATLKIYLAKLRQHQAAAAQGVHPPDEDHHSHDDEESTRQVERPPLRPAMNTSRAFPKVLRPLSLAQCRRMATQAPGPSGVGFALSEEQAGIQDLARKFTRENIVPVAAQYDRSMQYPWPIIKKAHGVGLLNTHIPEEYGGPGLGLVECALISEELAYGCTGIQTAIEANGLAQAPLIVAASEEIKKKYLGRMTEAPLVAAYGVTEPGAGSDVANISTKAVKKGDKWILNGTKMWITNAGHANWFFVLARTDGSQPASRGMTGFVRCSDTRMVTFEDVEVPEENVIGAPGEGFKIAMKAFDITRPLVASAAVGLAQRALEEATQYAQTRKTMGVPIIQHQAVAFMLADMAIQTEAARALVWKAAWSKDAGHRNTLYASMAKTLASRTAVENANLAVQVFGGAGFNTEYPVEKLFRDSKIFELYEGSTTQSTFTGSTDL</sequence>
<dbReference type="FunFam" id="1.20.140.10:FF:000011">
    <property type="entry name" value="Medium-chain specific acyl-CoA dehydrogenase, mitochondrial"/>
    <property type="match status" value="1"/>
</dbReference>
<dbReference type="AlphaFoldDB" id="A0A8H8T450"/>
<feature type="compositionally biased region" description="Polar residues" evidence="8">
    <location>
        <begin position="10"/>
        <end position="19"/>
    </location>
</feature>
<dbReference type="GO" id="GO:0070991">
    <property type="term" value="F:medium-chain fatty acyl-CoA dehydrogenase activity"/>
    <property type="evidence" value="ECO:0007669"/>
    <property type="project" value="TreeGrafter"/>
</dbReference>
<dbReference type="SUPFAM" id="SSF47113">
    <property type="entry name" value="Histone-fold"/>
    <property type="match status" value="1"/>
</dbReference>
<dbReference type="Pfam" id="PF02770">
    <property type="entry name" value="Acyl-CoA_dh_M"/>
    <property type="match status" value="1"/>
</dbReference>
<dbReference type="InterPro" id="IPR006089">
    <property type="entry name" value="Acyl-CoA_DH_CS"/>
</dbReference>
<feature type="region of interest" description="Disordered" evidence="8">
    <location>
        <begin position="1"/>
        <end position="34"/>
    </location>
</feature>
<feature type="domain" description="Transcription factor CBF/NF-Y/archaeal histone" evidence="10">
    <location>
        <begin position="73"/>
        <end position="125"/>
    </location>
</feature>
<dbReference type="Gene3D" id="1.20.140.10">
    <property type="entry name" value="Butyryl-CoA Dehydrogenase, subunit A, domain 3"/>
    <property type="match status" value="1"/>
</dbReference>
<evidence type="ECO:0000259" key="10">
    <source>
        <dbReference type="Pfam" id="PF00808"/>
    </source>
</evidence>
<evidence type="ECO:0000256" key="3">
    <source>
        <dbReference type="ARBA" id="ARBA00019125"/>
    </source>
</evidence>
<dbReference type="InterPro" id="IPR006091">
    <property type="entry name" value="Acyl-CoA_Oxase/DH_mid-dom"/>
</dbReference>
<comment type="cofactor">
    <cofactor evidence="1 7">
        <name>FAD</name>
        <dbReference type="ChEBI" id="CHEBI:57692"/>
    </cofactor>
</comment>
<evidence type="ECO:0000313" key="14">
    <source>
        <dbReference type="Proteomes" id="UP000650533"/>
    </source>
</evidence>
<dbReference type="PANTHER" id="PTHR48083">
    <property type="entry name" value="MEDIUM-CHAIN SPECIFIC ACYL-COA DEHYDROGENASE, MITOCHONDRIAL-RELATED"/>
    <property type="match status" value="1"/>
</dbReference>
<feature type="domain" description="Acyl-CoA dehydrogenase/oxidase N-terminal" evidence="12">
    <location>
        <begin position="219"/>
        <end position="327"/>
    </location>
</feature>
<dbReference type="Gene3D" id="1.10.20.10">
    <property type="entry name" value="Histone, subunit A"/>
    <property type="match status" value="1"/>
</dbReference>
<dbReference type="GO" id="GO:0005739">
    <property type="term" value="C:mitochondrion"/>
    <property type="evidence" value="ECO:0007669"/>
    <property type="project" value="TreeGrafter"/>
</dbReference>
<dbReference type="GO" id="GO:0051793">
    <property type="term" value="P:medium-chain fatty acid catabolic process"/>
    <property type="evidence" value="ECO:0007669"/>
    <property type="project" value="TreeGrafter"/>
</dbReference>
<evidence type="ECO:0000256" key="4">
    <source>
        <dbReference type="ARBA" id="ARBA00022630"/>
    </source>
</evidence>
<proteinExistence type="inferred from homology"/>
<feature type="domain" description="Acyl-CoA dehydrogenase/oxidase C-terminal" evidence="9">
    <location>
        <begin position="423"/>
        <end position="560"/>
    </location>
</feature>
<dbReference type="Proteomes" id="UP000650533">
    <property type="component" value="Chromosome 16"/>
</dbReference>